<evidence type="ECO:0000256" key="1">
    <source>
        <dbReference type="SAM" id="SignalP"/>
    </source>
</evidence>
<reference evidence="2 3" key="1">
    <citation type="submission" date="2023-09" db="EMBL/GenBank/DDBJ databases">
        <title>Thalassobella suaedae gen. nov., sp. nov., a marine bacterium of the family Flavobacteriaceae isolated from a halophyte Suaeda japonica.</title>
        <authorList>
            <person name="Lee S.Y."/>
            <person name="Hwang C.Y."/>
        </authorList>
    </citation>
    <scope>NUCLEOTIDE SEQUENCE [LARGE SCALE GENOMIC DNA]</scope>
    <source>
        <strain evidence="2 3">HL-DH14</strain>
    </source>
</reference>
<accession>A0ABY9XVG7</accession>
<dbReference type="EMBL" id="CP134537">
    <property type="protein sequence ID" value="WNH09904.1"/>
    <property type="molecule type" value="Genomic_DNA"/>
</dbReference>
<protein>
    <submittedName>
        <fullName evidence="2">Uncharacterized protein</fullName>
    </submittedName>
</protein>
<feature type="signal peptide" evidence="1">
    <location>
        <begin position="1"/>
        <end position="21"/>
    </location>
</feature>
<dbReference type="RefSeq" id="WP_415866267.1">
    <property type="nucleotide sequence ID" value="NZ_CP134537.1"/>
</dbReference>
<sequence length="241" mass="27060">MKKLVLLCLIIAFLIPKQSTAQKDGAAVAAVAGGLLAIGAGIAAIEQMKEQAELTATQWVLANHPELNSFSLKTLAFDGKKLKDMSSTSVISFKIQEFTPENDPELNGKKQVLFGFTSHGWINEYGIDFNKIKWFLIDDTEWMNMMVAYVKVSSDEKDESSLKNTLLEGKVVNKGIKVKSKLVIPFFKLTGDMYVVTDYSPEMKLLYNERSLGVFLKETRDLVQMGRGDIIDIHEFFFDED</sequence>
<evidence type="ECO:0000313" key="3">
    <source>
        <dbReference type="Proteomes" id="UP001302806"/>
    </source>
</evidence>
<dbReference type="Proteomes" id="UP001302806">
    <property type="component" value="Chromosome"/>
</dbReference>
<keyword evidence="1" id="KW-0732">Signal</keyword>
<feature type="chain" id="PRO_5045780683" evidence="1">
    <location>
        <begin position="22"/>
        <end position="241"/>
    </location>
</feature>
<proteinExistence type="predicted"/>
<name>A0ABY9XVG7_9FLAO</name>
<gene>
    <name evidence="2" type="ORF">RHP51_04145</name>
</gene>
<evidence type="ECO:0000313" key="2">
    <source>
        <dbReference type="EMBL" id="WNH09904.1"/>
    </source>
</evidence>
<organism evidence="2 3">
    <name type="scientific">Thalassobellus suaedae</name>
    <dbReference type="NCBI Taxonomy" id="3074124"/>
    <lineage>
        <taxon>Bacteria</taxon>
        <taxon>Pseudomonadati</taxon>
        <taxon>Bacteroidota</taxon>
        <taxon>Flavobacteriia</taxon>
        <taxon>Flavobacteriales</taxon>
        <taxon>Flavobacteriaceae</taxon>
        <taxon>Thalassobellus</taxon>
    </lineage>
</organism>